<dbReference type="PANTHER" id="PTHR48097">
    <property type="entry name" value="L-THREONINE ALDOLASE-RELATED"/>
    <property type="match status" value="1"/>
</dbReference>
<evidence type="ECO:0000259" key="4">
    <source>
        <dbReference type="Pfam" id="PF01212"/>
    </source>
</evidence>
<reference evidence="5 6" key="1">
    <citation type="submission" date="2019-07" db="EMBL/GenBank/DDBJ databases">
        <title>Salinicoccus cyprini sp. nov., isolated from gastro-intestinal tract of mirror carp, Cyprinus carpio var. specularis, collected from Gobind Sagar Reservoir, Himachal Pradesh, India.</title>
        <authorList>
            <person name="Talwar C."/>
            <person name="Singh A.K."/>
            <person name="Lal R."/>
            <person name="Negi R.K."/>
        </authorList>
    </citation>
    <scope>NUCLEOTIDE SEQUENCE [LARGE SCALE GENOMIC DNA]</scope>
    <source>
        <strain evidence="5 6">CT19</strain>
    </source>
</reference>
<proteinExistence type="inferred from homology"/>
<evidence type="ECO:0000313" key="6">
    <source>
        <dbReference type="Proteomes" id="UP000315103"/>
    </source>
</evidence>
<dbReference type="AlphaFoldDB" id="A0A558AZE7"/>
<comment type="cofactor">
    <cofactor evidence="1">
        <name>pyridoxal 5'-phosphate</name>
        <dbReference type="ChEBI" id="CHEBI:597326"/>
    </cofactor>
</comment>
<evidence type="ECO:0000256" key="3">
    <source>
        <dbReference type="ARBA" id="ARBA00022898"/>
    </source>
</evidence>
<protein>
    <submittedName>
        <fullName evidence="5">Low specificity L-threonine aldolase</fullName>
    </submittedName>
</protein>
<keyword evidence="3" id="KW-0663">Pyridoxal phosphate</keyword>
<evidence type="ECO:0000313" key="5">
    <source>
        <dbReference type="EMBL" id="TVT29607.1"/>
    </source>
</evidence>
<dbReference type="InterPro" id="IPR015421">
    <property type="entry name" value="PyrdxlP-dep_Trfase_major"/>
</dbReference>
<evidence type="ECO:0000256" key="1">
    <source>
        <dbReference type="ARBA" id="ARBA00001933"/>
    </source>
</evidence>
<organism evidence="5 6">
    <name type="scientific">Salinicoccus cyprini</name>
    <dbReference type="NCBI Taxonomy" id="2493691"/>
    <lineage>
        <taxon>Bacteria</taxon>
        <taxon>Bacillati</taxon>
        <taxon>Bacillota</taxon>
        <taxon>Bacilli</taxon>
        <taxon>Bacillales</taxon>
        <taxon>Staphylococcaceae</taxon>
        <taxon>Salinicoccus</taxon>
    </lineage>
</organism>
<dbReference type="RefSeq" id="WP_145286545.1">
    <property type="nucleotide sequence ID" value="NZ_VMSJ01000001.1"/>
</dbReference>
<dbReference type="EMBL" id="VMSJ01000001">
    <property type="protein sequence ID" value="TVT29607.1"/>
    <property type="molecule type" value="Genomic_DNA"/>
</dbReference>
<dbReference type="InterPro" id="IPR015424">
    <property type="entry name" value="PyrdxlP-dep_Trfase"/>
</dbReference>
<dbReference type="Gene3D" id="3.40.640.10">
    <property type="entry name" value="Type I PLP-dependent aspartate aminotransferase-like (Major domain)"/>
    <property type="match status" value="1"/>
</dbReference>
<accession>A0A558AZE7</accession>
<evidence type="ECO:0000256" key="2">
    <source>
        <dbReference type="ARBA" id="ARBA00006966"/>
    </source>
</evidence>
<gene>
    <name evidence="5" type="ORF">FO441_04805</name>
</gene>
<dbReference type="InterPro" id="IPR001597">
    <property type="entry name" value="ArAA_b-elim_lyase/Thr_aldolase"/>
</dbReference>
<dbReference type="Gene3D" id="3.90.1150.10">
    <property type="entry name" value="Aspartate Aminotransferase, domain 1"/>
    <property type="match status" value="1"/>
</dbReference>
<keyword evidence="6" id="KW-1185">Reference proteome</keyword>
<dbReference type="PANTHER" id="PTHR48097:SF5">
    <property type="entry name" value="LOW SPECIFICITY L-THREONINE ALDOLASE"/>
    <property type="match status" value="1"/>
</dbReference>
<dbReference type="SUPFAM" id="SSF53383">
    <property type="entry name" value="PLP-dependent transferases"/>
    <property type="match status" value="1"/>
</dbReference>
<comment type="similarity">
    <text evidence="2">Belongs to the threonine aldolase family.</text>
</comment>
<dbReference type="GO" id="GO:0006520">
    <property type="term" value="P:amino acid metabolic process"/>
    <property type="evidence" value="ECO:0007669"/>
    <property type="project" value="InterPro"/>
</dbReference>
<dbReference type="GO" id="GO:0016829">
    <property type="term" value="F:lyase activity"/>
    <property type="evidence" value="ECO:0007669"/>
    <property type="project" value="InterPro"/>
</dbReference>
<name>A0A558AZE7_9STAP</name>
<dbReference type="Proteomes" id="UP000315103">
    <property type="component" value="Unassembled WGS sequence"/>
</dbReference>
<feature type="domain" description="Aromatic amino acid beta-eliminating lyase/threonine aldolase" evidence="4">
    <location>
        <begin position="30"/>
        <end position="291"/>
    </location>
</feature>
<dbReference type="OrthoDB" id="9774495at2"/>
<comment type="caution">
    <text evidence="5">The sequence shown here is derived from an EMBL/GenBank/DDBJ whole genome shotgun (WGS) entry which is preliminary data.</text>
</comment>
<sequence length="343" mass="38427">MIRFDSDYIEGAHKSILKRLSETNNEQLPGYGTDHHTDTAKAYIRELCDSDVDVHFMVGGTQANMTIIASMLRPHQGVIAPDSGHISGHETGAIESTGHKVLEIANEHGKINAEQVRHFVEGHWNDPTHEHMPQPKMVYISQPTESGTLYSRQELEQLRAACTENNLYLMVDGARLGYALASRDNDTSIRDLAGLCDVFYIGGTKVGALFGEAIVITNDDIKPDFRYIMKQKGGMLAKGRLLGIQFEVLFEDGLYFEISKHAIEMAHRLTEAFEKKHIEMYAPASTNQIFPILTSAQIDALKSKYAFHIWEEIDGTRKAIRLCTSWSTTMEDVDALIADIKKL</sequence>
<dbReference type="InterPro" id="IPR015422">
    <property type="entry name" value="PyrdxlP-dep_Trfase_small"/>
</dbReference>
<dbReference type="Pfam" id="PF01212">
    <property type="entry name" value="Beta_elim_lyase"/>
    <property type="match status" value="1"/>
</dbReference>